<evidence type="ECO:0000313" key="3">
    <source>
        <dbReference type="Proteomes" id="UP000318422"/>
    </source>
</evidence>
<organism evidence="2 3">
    <name type="scientific">Zoogloea ramigera</name>
    <dbReference type="NCBI Taxonomy" id="350"/>
    <lineage>
        <taxon>Bacteria</taxon>
        <taxon>Pseudomonadati</taxon>
        <taxon>Pseudomonadota</taxon>
        <taxon>Betaproteobacteria</taxon>
        <taxon>Rhodocyclales</taxon>
        <taxon>Zoogloeaceae</taxon>
        <taxon>Zoogloea</taxon>
    </lineage>
</organism>
<name>A0A4Y4CZ83_ZOORA</name>
<evidence type="ECO:0000313" key="2">
    <source>
        <dbReference type="EMBL" id="GEC96347.1"/>
    </source>
</evidence>
<feature type="chain" id="PRO_5021429595" description="17 kDa surface antigen" evidence="1">
    <location>
        <begin position="30"/>
        <end position="245"/>
    </location>
</feature>
<comment type="caution">
    <text evidence="2">The sequence shown here is derived from an EMBL/GenBank/DDBJ whole genome shotgun (WGS) entry which is preliminary data.</text>
</comment>
<dbReference type="Proteomes" id="UP000318422">
    <property type="component" value="Unassembled WGS sequence"/>
</dbReference>
<keyword evidence="1" id="KW-0732">Signal</keyword>
<dbReference type="AlphaFoldDB" id="A0A4Y4CZ83"/>
<dbReference type="EMBL" id="BJNV01000041">
    <property type="protein sequence ID" value="GEC96347.1"/>
    <property type="molecule type" value="Genomic_DNA"/>
</dbReference>
<gene>
    <name evidence="2" type="ORF">ZRA01_24200</name>
</gene>
<accession>A0A4Y4CZ83</accession>
<proteinExistence type="predicted"/>
<sequence length="245" mass="25839">MHDRKMNPTRHLATSLVASLMCLSLAAHAQESANADLDACVKEQQIVLTAKGAGMGALAGLGTALFSKNKDALKNAAIGAVVGGAAGFATAYFTAIDTCYKQNPAWIPESKIERTKAYAQVKKETKYKASEGIKAQATKLAMPATVKAGEALDIASTFIVLTPNGAETPVTLERKLFAIVEGKETPLTFTGKNNEERTVEPGEHQDTARLPIPPDAKAGTQYRYEFGVIAGGKPVSSVTSTVTVQ</sequence>
<dbReference type="RefSeq" id="WP_141352564.1">
    <property type="nucleotide sequence ID" value="NZ_BJNV01000041.1"/>
</dbReference>
<dbReference type="OrthoDB" id="9130270at2"/>
<reference evidence="2 3" key="1">
    <citation type="submission" date="2019-06" db="EMBL/GenBank/DDBJ databases">
        <title>Whole genome shotgun sequence of Zoogloea ramigera NBRC 15342.</title>
        <authorList>
            <person name="Hosoyama A."/>
            <person name="Uohara A."/>
            <person name="Ohji S."/>
            <person name="Ichikawa N."/>
        </authorList>
    </citation>
    <scope>NUCLEOTIDE SEQUENCE [LARGE SCALE GENOMIC DNA]</scope>
    <source>
        <strain evidence="2 3">NBRC 15342</strain>
    </source>
</reference>
<keyword evidence="3" id="KW-1185">Reference proteome</keyword>
<feature type="signal peptide" evidence="1">
    <location>
        <begin position="1"/>
        <end position="29"/>
    </location>
</feature>
<evidence type="ECO:0000256" key="1">
    <source>
        <dbReference type="SAM" id="SignalP"/>
    </source>
</evidence>
<evidence type="ECO:0008006" key="4">
    <source>
        <dbReference type="Google" id="ProtNLM"/>
    </source>
</evidence>
<protein>
    <recommendedName>
        <fullName evidence="4">17 kDa surface antigen</fullName>
    </recommendedName>
</protein>